<keyword evidence="4" id="KW-0690">Ribosome biogenesis</keyword>
<evidence type="ECO:0000313" key="6">
    <source>
        <dbReference type="EMBL" id="MEC5388268.1"/>
    </source>
</evidence>
<dbReference type="RefSeq" id="WP_327601240.1">
    <property type="nucleotide sequence ID" value="NZ_JAYXHS010000005.1"/>
</dbReference>
<evidence type="ECO:0000256" key="3">
    <source>
        <dbReference type="ARBA" id="ARBA00015716"/>
    </source>
</evidence>
<protein>
    <recommendedName>
        <fullName evidence="3">Large ribosomal RNA subunit accumulation protein YceD</fullName>
    </recommendedName>
    <alternativeName>
        <fullName evidence="5">23S rRNA accumulation protein YceD</fullName>
    </alternativeName>
</protein>
<evidence type="ECO:0000313" key="7">
    <source>
        <dbReference type="Proteomes" id="UP001331561"/>
    </source>
</evidence>
<comment type="caution">
    <text evidence="6">The sequence shown here is derived from an EMBL/GenBank/DDBJ whole genome shotgun (WGS) entry which is preliminary data.</text>
</comment>
<reference evidence="6 7" key="1">
    <citation type="submission" date="2024-01" db="EMBL/GenBank/DDBJ databases">
        <title>Uliginosibacterium soil sp. nov.</title>
        <authorList>
            <person name="Lv Y."/>
        </authorList>
    </citation>
    <scope>NUCLEOTIDE SEQUENCE [LARGE SCALE GENOMIC DNA]</scope>
    <source>
        <strain evidence="6 7">H3</strain>
    </source>
</reference>
<accession>A0ABU6K8X3</accession>
<gene>
    <name evidence="6" type="ORF">VVD49_21225</name>
</gene>
<evidence type="ECO:0000256" key="1">
    <source>
        <dbReference type="ARBA" id="ARBA00002868"/>
    </source>
</evidence>
<dbReference type="EMBL" id="JAYXHS010000005">
    <property type="protein sequence ID" value="MEC5388268.1"/>
    <property type="molecule type" value="Genomic_DNA"/>
</dbReference>
<proteinExistence type="inferred from homology"/>
<dbReference type="PANTHER" id="PTHR38099:SF1">
    <property type="entry name" value="LARGE RIBOSOMAL RNA SUBUNIT ACCUMULATION PROTEIN YCED"/>
    <property type="match status" value="1"/>
</dbReference>
<evidence type="ECO:0000256" key="4">
    <source>
        <dbReference type="ARBA" id="ARBA00022517"/>
    </source>
</evidence>
<dbReference type="PANTHER" id="PTHR38099">
    <property type="entry name" value="LARGE RIBOSOMAL RNA SUBUNIT ACCUMULATION PROTEIN YCED"/>
    <property type="match status" value="1"/>
</dbReference>
<dbReference type="Pfam" id="PF02620">
    <property type="entry name" value="YceD"/>
    <property type="match status" value="1"/>
</dbReference>
<comment type="function">
    <text evidence="1">Plays a role in synthesis, processing and/or stability of 23S rRNA.</text>
</comment>
<sequence>MSHHNASIADPFEFARRGAVLEAEVPAGGFTRLADQLRPAGAERAVKYRIEGESRDDKRFLVLQLETEVVLGCQRCLGDVACPVESHSRLLLVREGDELPDEDLAEDDFDPIHASRNLDVLALVEDELLLSLPLAPMHDECSVSSGGPQDDLASPFAALGKLKRSNDSNA</sequence>
<comment type="similarity">
    <text evidence="2">Belongs to the DUF177 domain family.</text>
</comment>
<dbReference type="InterPro" id="IPR003772">
    <property type="entry name" value="YceD"/>
</dbReference>
<name>A0ABU6K8X3_9RHOO</name>
<evidence type="ECO:0000256" key="5">
    <source>
        <dbReference type="ARBA" id="ARBA00031841"/>
    </source>
</evidence>
<organism evidence="6 7">
    <name type="scientific">Uliginosibacterium silvisoli</name>
    <dbReference type="NCBI Taxonomy" id="3114758"/>
    <lineage>
        <taxon>Bacteria</taxon>
        <taxon>Pseudomonadati</taxon>
        <taxon>Pseudomonadota</taxon>
        <taxon>Betaproteobacteria</taxon>
        <taxon>Rhodocyclales</taxon>
        <taxon>Zoogloeaceae</taxon>
        <taxon>Uliginosibacterium</taxon>
    </lineage>
</organism>
<dbReference type="Proteomes" id="UP001331561">
    <property type="component" value="Unassembled WGS sequence"/>
</dbReference>
<keyword evidence="7" id="KW-1185">Reference proteome</keyword>
<dbReference type="InterPro" id="IPR039255">
    <property type="entry name" value="YceD_bac"/>
</dbReference>
<evidence type="ECO:0000256" key="2">
    <source>
        <dbReference type="ARBA" id="ARBA00010740"/>
    </source>
</evidence>